<comment type="caution">
    <text evidence="1">The sequence shown here is derived from an EMBL/GenBank/DDBJ whole genome shotgun (WGS) entry which is preliminary data.</text>
</comment>
<reference evidence="1 2" key="1">
    <citation type="submission" date="2019-02" db="EMBL/GenBank/DDBJ databases">
        <title>Bacterial novel species Emticicia sp. 17J42-9 isolated from soil.</title>
        <authorList>
            <person name="Jung H.-Y."/>
        </authorList>
    </citation>
    <scope>NUCLEOTIDE SEQUENCE [LARGE SCALE GENOMIC DNA]</scope>
    <source>
        <strain evidence="1 2">17J42-9</strain>
    </source>
</reference>
<evidence type="ECO:0000313" key="1">
    <source>
        <dbReference type="EMBL" id="RYU91798.1"/>
    </source>
</evidence>
<dbReference type="RefSeq" id="WP_130024268.1">
    <property type="nucleotide sequence ID" value="NZ_SEWF01000090.1"/>
</dbReference>
<dbReference type="AlphaFoldDB" id="A0A4Q5LQN5"/>
<sequence length="115" mass="13257">MVTVTSYQERTSLEGKNYFALELQSDDLEFVISKVTGRHYVTIRKCWISSTFNEAICKMMIGKTMQGSIAKVACEPYEFTVPETGEVITRNHRYEYAPVEIQNMERIVNQEAVFS</sequence>
<dbReference type="EMBL" id="SEWF01000090">
    <property type="protein sequence ID" value="RYU91798.1"/>
    <property type="molecule type" value="Genomic_DNA"/>
</dbReference>
<keyword evidence="2" id="KW-1185">Reference proteome</keyword>
<evidence type="ECO:0000313" key="2">
    <source>
        <dbReference type="Proteomes" id="UP000293162"/>
    </source>
</evidence>
<organism evidence="1 2">
    <name type="scientific">Emticicia agri</name>
    <dbReference type="NCBI Taxonomy" id="2492393"/>
    <lineage>
        <taxon>Bacteria</taxon>
        <taxon>Pseudomonadati</taxon>
        <taxon>Bacteroidota</taxon>
        <taxon>Cytophagia</taxon>
        <taxon>Cytophagales</taxon>
        <taxon>Leadbetterellaceae</taxon>
        <taxon>Emticicia</taxon>
    </lineage>
</organism>
<protein>
    <submittedName>
        <fullName evidence="1">Uncharacterized protein</fullName>
    </submittedName>
</protein>
<name>A0A4Q5LQN5_9BACT</name>
<gene>
    <name evidence="1" type="ORF">EWM59_26670</name>
</gene>
<accession>A0A4Q5LQN5</accession>
<dbReference type="Proteomes" id="UP000293162">
    <property type="component" value="Unassembled WGS sequence"/>
</dbReference>
<dbReference type="OrthoDB" id="676860at2"/>
<proteinExistence type="predicted"/>